<dbReference type="InterPro" id="IPR036942">
    <property type="entry name" value="Beta-barrel_TonB_sf"/>
</dbReference>
<evidence type="ECO:0000256" key="7">
    <source>
        <dbReference type="ARBA" id="ARBA00023170"/>
    </source>
</evidence>
<feature type="non-terminal residue" evidence="10">
    <location>
        <position position="344"/>
    </location>
</feature>
<feature type="domain" description="TonB-dependent receptor-like beta-barrel" evidence="9">
    <location>
        <begin position="54"/>
        <end position="333"/>
    </location>
</feature>
<keyword evidence="8" id="KW-0998">Cell outer membrane</keyword>
<keyword evidence="7" id="KW-0675">Receptor</keyword>
<keyword evidence="3" id="KW-0812">Transmembrane</keyword>
<dbReference type="Gene3D" id="2.40.170.20">
    <property type="entry name" value="TonB-dependent receptor, beta-barrel domain"/>
    <property type="match status" value="1"/>
</dbReference>
<proteinExistence type="predicted"/>
<evidence type="ECO:0000256" key="3">
    <source>
        <dbReference type="ARBA" id="ARBA00022692"/>
    </source>
</evidence>
<evidence type="ECO:0000256" key="1">
    <source>
        <dbReference type="ARBA" id="ARBA00004571"/>
    </source>
</evidence>
<dbReference type="EMBL" id="UINC01107012">
    <property type="protein sequence ID" value="SVC72071.1"/>
    <property type="molecule type" value="Genomic_DNA"/>
</dbReference>
<reference evidence="10" key="1">
    <citation type="submission" date="2018-05" db="EMBL/GenBank/DDBJ databases">
        <authorList>
            <person name="Lanie J.A."/>
            <person name="Ng W.-L."/>
            <person name="Kazmierczak K.M."/>
            <person name="Andrzejewski T.M."/>
            <person name="Davidsen T.M."/>
            <person name="Wayne K.J."/>
            <person name="Tettelin H."/>
            <person name="Glass J.I."/>
            <person name="Rusch D."/>
            <person name="Podicherti R."/>
            <person name="Tsui H.-C.T."/>
            <person name="Winkler M.E."/>
        </authorList>
    </citation>
    <scope>NUCLEOTIDE SEQUENCE</scope>
</reference>
<keyword evidence="4" id="KW-0732">Signal</keyword>
<evidence type="ECO:0000256" key="4">
    <source>
        <dbReference type="ARBA" id="ARBA00022729"/>
    </source>
</evidence>
<sequence>WSDPEGNYSPTKPWFWQDCGQDKLCASHNNDSTMDINGVHISDVGENDGIYNYNEKTTEDFGTHASQVFFEYSKWLYKLSPRFGISHILTDGATFTFNYGLYYQTPVYENIYLNTNRQENPEEVIVESEGFIGNATMVAARTQSYEFGFNVQVGRHWAYSVAGWVKDMDQLATAKTYRSSIGDYQVQSNGDYGVAKGIDLSLENRGMLVNTTIQYTFSEAKSNGEYDQAAFGNQIVDAPLQEFTMPFDRPHDLTVQLYSSALPFGINASLVGFYQSGFPYTGTYEKGDGEPVSDELNKNSKRSPAFKQIDISFSKYIEMKDMKLSLGLNVFNLFEIKNINDIYP</sequence>
<dbReference type="PANTHER" id="PTHR30069:SF29">
    <property type="entry name" value="HEMOGLOBIN AND HEMOGLOBIN-HAPTOGLOBIN-BINDING PROTEIN 1-RELATED"/>
    <property type="match status" value="1"/>
</dbReference>
<feature type="non-terminal residue" evidence="10">
    <location>
        <position position="1"/>
    </location>
</feature>
<evidence type="ECO:0000256" key="2">
    <source>
        <dbReference type="ARBA" id="ARBA00022448"/>
    </source>
</evidence>
<gene>
    <name evidence="10" type="ORF">METZ01_LOCUS324925</name>
</gene>
<organism evidence="10">
    <name type="scientific">marine metagenome</name>
    <dbReference type="NCBI Taxonomy" id="408172"/>
    <lineage>
        <taxon>unclassified sequences</taxon>
        <taxon>metagenomes</taxon>
        <taxon>ecological metagenomes</taxon>
    </lineage>
</organism>
<accession>A0A382PJF8</accession>
<dbReference type="SUPFAM" id="SSF56935">
    <property type="entry name" value="Porins"/>
    <property type="match status" value="1"/>
</dbReference>
<name>A0A382PJF8_9ZZZZ</name>
<keyword evidence="6" id="KW-0472">Membrane</keyword>
<evidence type="ECO:0000259" key="9">
    <source>
        <dbReference type="Pfam" id="PF00593"/>
    </source>
</evidence>
<dbReference type="PANTHER" id="PTHR30069">
    <property type="entry name" value="TONB-DEPENDENT OUTER MEMBRANE RECEPTOR"/>
    <property type="match status" value="1"/>
</dbReference>
<protein>
    <recommendedName>
        <fullName evidence="9">TonB-dependent receptor-like beta-barrel domain-containing protein</fullName>
    </recommendedName>
</protein>
<dbReference type="InterPro" id="IPR039426">
    <property type="entry name" value="TonB-dep_rcpt-like"/>
</dbReference>
<evidence type="ECO:0000256" key="8">
    <source>
        <dbReference type="ARBA" id="ARBA00023237"/>
    </source>
</evidence>
<comment type="subcellular location">
    <subcellularLocation>
        <location evidence="1">Cell outer membrane</location>
        <topology evidence="1">Multi-pass membrane protein</topology>
    </subcellularLocation>
</comment>
<dbReference type="Pfam" id="PF00593">
    <property type="entry name" value="TonB_dep_Rec_b-barrel"/>
    <property type="match status" value="1"/>
</dbReference>
<keyword evidence="2" id="KW-0813">Transport</keyword>
<dbReference type="InterPro" id="IPR000531">
    <property type="entry name" value="Beta-barrel_TonB"/>
</dbReference>
<dbReference type="GO" id="GO:0044718">
    <property type="term" value="P:siderophore transmembrane transport"/>
    <property type="evidence" value="ECO:0007669"/>
    <property type="project" value="TreeGrafter"/>
</dbReference>
<dbReference type="GO" id="GO:0009279">
    <property type="term" value="C:cell outer membrane"/>
    <property type="evidence" value="ECO:0007669"/>
    <property type="project" value="UniProtKB-SubCell"/>
</dbReference>
<dbReference type="GO" id="GO:0015344">
    <property type="term" value="F:siderophore uptake transmembrane transporter activity"/>
    <property type="evidence" value="ECO:0007669"/>
    <property type="project" value="TreeGrafter"/>
</dbReference>
<evidence type="ECO:0000256" key="6">
    <source>
        <dbReference type="ARBA" id="ARBA00023136"/>
    </source>
</evidence>
<dbReference type="AlphaFoldDB" id="A0A382PJF8"/>
<evidence type="ECO:0000256" key="5">
    <source>
        <dbReference type="ARBA" id="ARBA00023077"/>
    </source>
</evidence>
<keyword evidence="5" id="KW-0798">TonB box</keyword>
<evidence type="ECO:0000313" key="10">
    <source>
        <dbReference type="EMBL" id="SVC72071.1"/>
    </source>
</evidence>